<dbReference type="EMBL" id="CP007128">
    <property type="protein sequence ID" value="AHG88827.1"/>
    <property type="molecule type" value="Genomic_DNA"/>
</dbReference>
<dbReference type="OrthoDB" id="1171254at2"/>
<dbReference type="InParanoid" id="W0REF7"/>
<keyword evidence="2" id="KW-1185">Reference proteome</keyword>
<dbReference type="Gene3D" id="1.25.40.390">
    <property type="match status" value="1"/>
</dbReference>
<dbReference type="eggNOG" id="ENOG5033PYJ">
    <property type="taxonomic scope" value="Bacteria"/>
</dbReference>
<dbReference type="HOGENOM" id="CLU_577169_0_0_0"/>
<dbReference type="Proteomes" id="UP000019151">
    <property type="component" value="Chromosome"/>
</dbReference>
<accession>W0REF7</accession>
<dbReference type="SUPFAM" id="SSF48452">
    <property type="entry name" value="TPR-like"/>
    <property type="match status" value="1"/>
</dbReference>
<sequence>MSRDRLTTKTLLALGAAAGLAGCGVQDQLLEPQQPGLITPEAVQAAGATGAQALYVGALGALQSWTGGGGNGNSQNLWIYSDLVTDVWKVTDTFTQRIDMDRRQIANLDAEVTGAYNVAQQSRGRFREALNSLKALIPNEPEKQGEMYFAMGLEELTVSEDFCNGIPFGEVVNGVITYTKPITNAEGFQLAIAHLDSAIALASGTNALSVKVRTAATIAKARAQVDLAQFSAAAQTVANVPTSYQYTLTFSQTTQSNTIWTVNASNPSSARVAVGDSVTLANGVEVRIRNAIPFGSAKDPRVPTTGSYKDNTRTGFDGQTPWVGQLIWSTREAPVVLASGIDARLIEAEAKLNNNDITGMMTTLNALRTSAQTLGAFSVPVMAPLATPASKEAAIDLLFREKAFWQFGRGMRLGDLRRLIRQYGRTEDSTFPEDGFHKTPFKFGDDVNLPVPDAEKTNPNFKGCIDRKA</sequence>
<dbReference type="RefSeq" id="WP_025410353.1">
    <property type="nucleotide sequence ID" value="NZ_CP007128.1"/>
</dbReference>
<evidence type="ECO:0000313" key="1">
    <source>
        <dbReference type="EMBL" id="AHG88827.1"/>
    </source>
</evidence>
<protein>
    <recommendedName>
        <fullName evidence="3">RagB/SusD domain-containing protein</fullName>
    </recommendedName>
</protein>
<dbReference type="AlphaFoldDB" id="W0REF7"/>
<proteinExistence type="predicted"/>
<dbReference type="KEGG" id="gba:J421_1290"/>
<reference evidence="1 2" key="1">
    <citation type="journal article" date="2014" name="Genome Announc.">
        <title>Genome Sequence and Methylome of Soil Bacterium Gemmatirosa kalamazoonensis KBS708T, a Member of the Rarely Cultivated Gemmatimonadetes Phylum.</title>
        <authorList>
            <person name="Debruyn J.M."/>
            <person name="Radosevich M."/>
            <person name="Wommack K.E."/>
            <person name="Polson S.W."/>
            <person name="Hauser L.J."/>
            <person name="Fawaz M.N."/>
            <person name="Korlach J."/>
            <person name="Tsai Y.C."/>
        </authorList>
    </citation>
    <scope>NUCLEOTIDE SEQUENCE [LARGE SCALE GENOMIC DNA]</scope>
    <source>
        <strain evidence="1 2">KBS708</strain>
    </source>
</reference>
<evidence type="ECO:0008006" key="3">
    <source>
        <dbReference type="Google" id="ProtNLM"/>
    </source>
</evidence>
<dbReference type="STRING" id="861299.J421_1290"/>
<evidence type="ECO:0000313" key="2">
    <source>
        <dbReference type="Proteomes" id="UP000019151"/>
    </source>
</evidence>
<organism evidence="1 2">
    <name type="scientific">Gemmatirosa kalamazoonensis</name>
    <dbReference type="NCBI Taxonomy" id="861299"/>
    <lineage>
        <taxon>Bacteria</taxon>
        <taxon>Pseudomonadati</taxon>
        <taxon>Gemmatimonadota</taxon>
        <taxon>Gemmatimonadia</taxon>
        <taxon>Gemmatimonadales</taxon>
        <taxon>Gemmatimonadaceae</taxon>
        <taxon>Gemmatirosa</taxon>
    </lineage>
</organism>
<name>W0REF7_9BACT</name>
<dbReference type="InterPro" id="IPR011990">
    <property type="entry name" value="TPR-like_helical_dom_sf"/>
</dbReference>
<dbReference type="PROSITE" id="PS51257">
    <property type="entry name" value="PROKAR_LIPOPROTEIN"/>
    <property type="match status" value="1"/>
</dbReference>
<dbReference type="PATRIC" id="fig|861299.3.peg.1309"/>
<gene>
    <name evidence="1" type="ORF">J421_1290</name>
</gene>